<dbReference type="RefSeq" id="WP_376753804.1">
    <property type="nucleotide sequence ID" value="NZ_CP124550.1"/>
</dbReference>
<dbReference type="EMBL" id="CP124550">
    <property type="protein sequence ID" value="WIO46270.1"/>
    <property type="molecule type" value="Genomic_DNA"/>
</dbReference>
<sequence length="144" mass="17006">MASVLKKALKLLVGDDMPSEWLKLPKRKRPLQPLSERELLTLESEIGAQLFGPIPEGHRREFFCLDDKTWIWHEEWLDAKRKLQADTIRYEITDKGILKVQAGPHYDYLEGDELRNFGVAVRMYYEQIARQLYRRDPATHQKLV</sequence>
<organism evidence="1 2">
    <name type="scientific">Candidatus Southlakia epibionticum</name>
    <dbReference type="NCBI Taxonomy" id="3043284"/>
    <lineage>
        <taxon>Bacteria</taxon>
        <taxon>Candidatus Saccharimonadota</taxon>
        <taxon>Candidatus Saccharimonadia</taxon>
        <taxon>Candidatus Saccharimonadales</taxon>
        <taxon>Candidatus Saccharimonadaceae</taxon>
        <taxon>Candidatus Southlakia</taxon>
    </lineage>
</organism>
<name>A0ABY8WVE9_9BACT</name>
<evidence type="ECO:0000313" key="1">
    <source>
        <dbReference type="EMBL" id="WIO46270.1"/>
    </source>
</evidence>
<proteinExistence type="predicted"/>
<dbReference type="Proteomes" id="UP001177295">
    <property type="component" value="Chromosome"/>
</dbReference>
<reference evidence="1 2" key="1">
    <citation type="journal article" date="2023" name="Cell">
        <title>Genetic manipulation of Patescibacteria provides mechanistic insights into microbial dark matter and the epibiotic lifestyle.</title>
        <authorList>
            <person name="Wang Y."/>
            <person name="Gallagher L.A."/>
            <person name="Andrade P.A."/>
            <person name="Liu A."/>
            <person name="Humphreys I.R."/>
            <person name="Turkarslan S."/>
            <person name="Cutler K.J."/>
            <person name="Arrieta-Ortiz M.L."/>
            <person name="Li Y."/>
            <person name="Radey M.C."/>
            <person name="McLean J.S."/>
            <person name="Cong Q."/>
            <person name="Baker D."/>
            <person name="Baliga N.S."/>
            <person name="Peterson S.B."/>
            <person name="Mougous J.D."/>
        </authorList>
    </citation>
    <scope>NUCLEOTIDE SEQUENCE [LARGE SCALE GENOMIC DNA]</scope>
    <source>
        <strain evidence="1 2">ML1</strain>
    </source>
</reference>
<gene>
    <name evidence="1" type="ORF">SEML1_0661</name>
</gene>
<evidence type="ECO:0000313" key="2">
    <source>
        <dbReference type="Proteomes" id="UP001177295"/>
    </source>
</evidence>
<accession>A0ABY8WVE9</accession>
<keyword evidence="2" id="KW-1185">Reference proteome</keyword>
<protein>
    <submittedName>
        <fullName evidence="1">Uncharacterized protein</fullName>
    </submittedName>
</protein>